<evidence type="ECO:0000256" key="12">
    <source>
        <dbReference type="SAM" id="Phobius"/>
    </source>
</evidence>
<reference evidence="13 14" key="1">
    <citation type="journal article" date="2015" name="Genome Announc.">
        <title>Expanding the biotechnology potential of lactobacilli through comparative genomics of 213 strains and associated genera.</title>
        <authorList>
            <person name="Sun Z."/>
            <person name="Harris H.M."/>
            <person name="McCann A."/>
            <person name="Guo C."/>
            <person name="Argimon S."/>
            <person name="Zhang W."/>
            <person name="Yang X."/>
            <person name="Jeffery I.B."/>
            <person name="Cooney J.C."/>
            <person name="Kagawa T.F."/>
            <person name="Liu W."/>
            <person name="Song Y."/>
            <person name="Salvetti E."/>
            <person name="Wrobel A."/>
            <person name="Rasinkangas P."/>
            <person name="Parkhill J."/>
            <person name="Rea M.C."/>
            <person name="O'Sullivan O."/>
            <person name="Ritari J."/>
            <person name="Douillard F.P."/>
            <person name="Paul Ross R."/>
            <person name="Yang R."/>
            <person name="Briner A.E."/>
            <person name="Felis G.E."/>
            <person name="de Vos W.M."/>
            <person name="Barrangou R."/>
            <person name="Klaenhammer T.R."/>
            <person name="Caufield P.W."/>
            <person name="Cui Y."/>
            <person name="Zhang H."/>
            <person name="O'Toole P.W."/>
        </authorList>
    </citation>
    <scope>NUCLEOTIDE SEQUENCE [LARGE SCALE GENOMIC DNA]</scope>
    <source>
        <strain evidence="13 14">NBRC 103219</strain>
    </source>
</reference>
<evidence type="ECO:0000313" key="13">
    <source>
        <dbReference type="EMBL" id="KRN99574.1"/>
    </source>
</evidence>
<feature type="compositionally biased region" description="Basic and acidic residues" evidence="11">
    <location>
        <begin position="550"/>
        <end position="571"/>
    </location>
</feature>
<evidence type="ECO:0000256" key="7">
    <source>
        <dbReference type="ARBA" id="ARBA00023026"/>
    </source>
</evidence>
<gene>
    <name evidence="13" type="ORF">IV66_GL001579</name>
</gene>
<dbReference type="InterPro" id="IPR023838">
    <property type="entry name" value="T7SS_EsaA"/>
</dbReference>
<evidence type="ECO:0000256" key="3">
    <source>
        <dbReference type="ARBA" id="ARBA00020819"/>
    </source>
</evidence>
<evidence type="ECO:0000256" key="2">
    <source>
        <dbReference type="ARBA" id="ARBA00008338"/>
    </source>
</evidence>
<feature type="compositionally biased region" description="Polar residues" evidence="11">
    <location>
        <begin position="572"/>
        <end position="583"/>
    </location>
</feature>
<keyword evidence="8 12" id="KW-0472">Membrane</keyword>
<dbReference type="RefSeq" id="WP_017868721.1">
    <property type="nucleotide sequence ID" value="NZ_BJYB01000012.1"/>
</dbReference>
<feature type="transmembrane region" description="Helical" evidence="12">
    <location>
        <begin position="12"/>
        <end position="30"/>
    </location>
</feature>
<feature type="transmembrane region" description="Helical" evidence="12">
    <location>
        <begin position="1097"/>
        <end position="1119"/>
    </location>
</feature>
<dbReference type="PANTHER" id="PTHR43077">
    <property type="entry name" value="TRANSPORT PERMEASE YVFS-RELATED"/>
    <property type="match status" value="1"/>
</dbReference>
<dbReference type="AlphaFoldDB" id="A0A0R2LHS3"/>
<comment type="caution">
    <text evidence="13">The sequence shown here is derived from an EMBL/GenBank/DDBJ whole genome shotgun (WGS) entry which is preliminary data.</text>
</comment>
<evidence type="ECO:0000256" key="11">
    <source>
        <dbReference type="SAM" id="MobiDB-lite"/>
    </source>
</evidence>
<proteinExistence type="inferred from homology"/>
<evidence type="ECO:0000256" key="1">
    <source>
        <dbReference type="ARBA" id="ARBA00004651"/>
    </source>
</evidence>
<evidence type="ECO:0000256" key="8">
    <source>
        <dbReference type="ARBA" id="ARBA00023136"/>
    </source>
</evidence>
<dbReference type="OrthoDB" id="4974788at2"/>
<dbReference type="Gene3D" id="3.40.1710.10">
    <property type="entry name" value="abc type-2 transporter like domain"/>
    <property type="match status" value="1"/>
</dbReference>
<evidence type="ECO:0000256" key="9">
    <source>
        <dbReference type="ARBA" id="ARBA00046722"/>
    </source>
</evidence>
<feature type="transmembrane region" description="Helical" evidence="12">
    <location>
        <begin position="941"/>
        <end position="960"/>
    </location>
</feature>
<dbReference type="NCBIfam" id="TIGR03929">
    <property type="entry name" value="T7_esaA_Nterm"/>
    <property type="match status" value="1"/>
</dbReference>
<feature type="region of interest" description="Disordered" evidence="11">
    <location>
        <begin position="525"/>
        <end position="583"/>
    </location>
</feature>
<feature type="coiled-coil region" evidence="10">
    <location>
        <begin position="336"/>
        <end position="363"/>
    </location>
</feature>
<dbReference type="InterPro" id="IPR051328">
    <property type="entry name" value="T7SS_ABC-Transporter"/>
</dbReference>
<dbReference type="Proteomes" id="UP000051886">
    <property type="component" value="Unassembled WGS sequence"/>
</dbReference>
<keyword evidence="7" id="KW-0843">Virulence</keyword>
<sequence>MKEKITNKLPLVLTVIGTLVLLFALAFLGFKDKNVVHTTNNTKSHSDYVLVNEDAGQEFNGKRYQLGADFVTLINQDSKNNWETASRNVANAGVKSGQYDAEIIIPRNFSTRLLNLKSETPEKALVSYRVRDSQNAISNEQVANKVNGILKDFSQRIVQMYFSNIVGNLSEAQHNVNNMVGAEKAQTTNLSNTYAPVKELPHDFDEIVNTSSLLSESNADFNIEQEAFVKEVNSLLQDNQRSLADGSKTAGDAKSSVSENNKQNADKLAQSLALFDRQYQKQKEQLALQSENDSSGYNGQFGEFHNVVRSQMLQFGGQDDEGSVYQDYLHSAKYFQETQHARIKELKEEIDSLDKQLASMNKLKHQISGQFWGNDAQDYDPINAKDEMVKTAIIKQIDMVGKGEDNHLDERYLKSISSLAYLNRDDFDKLLEQLQKNDQLGQDEANQFKDAYTVLSRAVPEGGTNHLELVDDQPELNTETKNIPITIPLDINKLSSGQGQRLTFTGDGIDADLSKVAGEIKNTLDHQYGGSTSTTVQGNSIQIKVTQTQQKDDEQKDEPKDGDGNSDETSKNTKASVPTGYQTTARVSVPMNVKNVVQGNDYATQDYSWAFDGESPFNKGALSTYKNVKDKPQQNVGKLVTEFADLKAGAQQVVSMYGSPDSQSISAFAKRISGPVNANKKLNELASHDSVYWMYGNMKPKDLEESISKSLIESYRNNAHKLYTDIDEQITALGQTLGTSTDNLLKDDGQHQPTLYGTYNLMAEPEQFLRQARQLNDWYQQANKNISSGADTWKQVEKIAPESILDDGDQLPEKRDDSSSVSQVDELGQTLDQLASSTQNSASATLQSAAQVKDVKPQVKELTNSTNKVRQKANTVLSGLGDTVTKSQKNTNANDQYSKRFGQVMSNAKNGGADNPLVFNFLASPIQADAQLGAVHAISLVPYYATLIVALLILVFALSVREFMQKRQLTENDNLVTPHRWWENVPNVIMILLSALVVSSVFAGVLVHFAGGKNQMMLFIYSLLVALGGTLILTGAIRQFKKTTLVIYGSILGLFFILTPLLGVVTKPNSFASWLFRFSPFQNIQNGYTALLNNGTVGTITLIVLILAVVLGLALNFFVRPSEDEVKPETTEE</sequence>
<dbReference type="PANTHER" id="PTHR43077:SF10">
    <property type="entry name" value="TRANSPORT PERMEASE PROTEIN"/>
    <property type="match status" value="1"/>
</dbReference>
<protein>
    <recommendedName>
        <fullName evidence="3">Type VII secretion system accessory factor EsaA</fullName>
    </recommendedName>
</protein>
<keyword evidence="6 12" id="KW-1133">Transmembrane helix</keyword>
<feature type="compositionally biased region" description="Polar residues" evidence="11">
    <location>
        <begin position="529"/>
        <end position="543"/>
    </location>
</feature>
<evidence type="ECO:0000256" key="4">
    <source>
        <dbReference type="ARBA" id="ARBA00022475"/>
    </source>
</evidence>
<dbReference type="EMBL" id="JQCN01000031">
    <property type="protein sequence ID" value="KRN99574.1"/>
    <property type="molecule type" value="Genomic_DNA"/>
</dbReference>
<name>A0A0R2LHS3_9LACO</name>
<evidence type="ECO:0000256" key="5">
    <source>
        <dbReference type="ARBA" id="ARBA00022692"/>
    </source>
</evidence>
<organism evidence="13 14">
    <name type="scientific">Ligilactobacillus pobuzihii</name>
    <dbReference type="NCBI Taxonomy" id="449659"/>
    <lineage>
        <taxon>Bacteria</taxon>
        <taxon>Bacillati</taxon>
        <taxon>Bacillota</taxon>
        <taxon>Bacilli</taxon>
        <taxon>Lactobacillales</taxon>
        <taxon>Lactobacillaceae</taxon>
        <taxon>Ligilactobacillus</taxon>
    </lineage>
</organism>
<dbReference type="GO" id="GO:0005886">
    <property type="term" value="C:plasma membrane"/>
    <property type="evidence" value="ECO:0007669"/>
    <property type="project" value="UniProtKB-SubCell"/>
</dbReference>
<dbReference type="STRING" id="449659.IV66_GL001579"/>
<keyword evidence="5 12" id="KW-0812">Transmembrane</keyword>
<evidence type="ECO:0000256" key="10">
    <source>
        <dbReference type="SAM" id="Coils"/>
    </source>
</evidence>
<feature type="region of interest" description="Disordered" evidence="11">
    <location>
        <begin position="803"/>
        <end position="823"/>
    </location>
</feature>
<evidence type="ECO:0000256" key="6">
    <source>
        <dbReference type="ARBA" id="ARBA00022989"/>
    </source>
</evidence>
<accession>A0A0R2LHS3</accession>
<comment type="subunit">
    <text evidence="9">Homodimer. Interacts with EssB.</text>
</comment>
<feature type="region of interest" description="Disordered" evidence="11">
    <location>
        <begin position="243"/>
        <end position="263"/>
    </location>
</feature>
<evidence type="ECO:0000313" key="14">
    <source>
        <dbReference type="Proteomes" id="UP000051886"/>
    </source>
</evidence>
<comment type="subcellular location">
    <subcellularLocation>
        <location evidence="1">Cell membrane</location>
        <topology evidence="1">Multi-pass membrane protein</topology>
    </subcellularLocation>
</comment>
<keyword evidence="10" id="KW-0175">Coiled coil</keyword>
<feature type="transmembrane region" description="Helical" evidence="12">
    <location>
        <begin position="1016"/>
        <end position="1033"/>
    </location>
</feature>
<feature type="transmembrane region" description="Helical" evidence="12">
    <location>
        <begin position="988"/>
        <end position="1010"/>
    </location>
</feature>
<dbReference type="PATRIC" id="fig|449659.4.peg.1607"/>
<keyword evidence="14" id="KW-1185">Reference proteome</keyword>
<keyword evidence="4" id="KW-1003">Cell membrane</keyword>
<feature type="transmembrane region" description="Helical" evidence="12">
    <location>
        <begin position="1045"/>
        <end position="1065"/>
    </location>
</feature>
<comment type="similarity">
    <text evidence="2">Belongs to the EsaA family.</text>
</comment>